<dbReference type="PROSITE" id="PS51257">
    <property type="entry name" value="PROKAR_LIPOPROTEIN"/>
    <property type="match status" value="1"/>
</dbReference>
<evidence type="ECO:0000256" key="3">
    <source>
        <dbReference type="ARBA" id="ARBA00012663"/>
    </source>
</evidence>
<evidence type="ECO:0000259" key="8">
    <source>
        <dbReference type="Pfam" id="PF00933"/>
    </source>
</evidence>
<feature type="compositionally biased region" description="Low complexity" evidence="6">
    <location>
        <begin position="20"/>
        <end position="33"/>
    </location>
</feature>
<evidence type="ECO:0000256" key="2">
    <source>
        <dbReference type="ARBA" id="ARBA00005336"/>
    </source>
</evidence>
<dbReference type="InterPro" id="IPR001764">
    <property type="entry name" value="Glyco_hydro_3_N"/>
</dbReference>
<dbReference type="InterPro" id="IPR036962">
    <property type="entry name" value="Glyco_hydro_3_N_sf"/>
</dbReference>
<protein>
    <recommendedName>
        <fullName evidence="3">beta-N-acetylhexosaminidase</fullName>
        <ecNumber evidence="3">3.2.1.52</ecNumber>
    </recommendedName>
</protein>
<accession>A0A848K9Y1</accession>
<dbReference type="GO" id="GO:0005975">
    <property type="term" value="P:carbohydrate metabolic process"/>
    <property type="evidence" value="ECO:0007669"/>
    <property type="project" value="InterPro"/>
</dbReference>
<dbReference type="Gene3D" id="3.20.20.300">
    <property type="entry name" value="Glycoside hydrolase, family 3, N-terminal domain"/>
    <property type="match status" value="1"/>
</dbReference>
<dbReference type="InterPro" id="IPR050226">
    <property type="entry name" value="NagZ_Beta-hexosaminidase"/>
</dbReference>
<comment type="catalytic activity">
    <reaction evidence="1">
        <text>Hydrolysis of terminal non-reducing N-acetyl-D-hexosamine residues in N-acetyl-beta-D-hexosaminides.</text>
        <dbReference type="EC" id="3.2.1.52"/>
    </reaction>
</comment>
<evidence type="ECO:0000256" key="7">
    <source>
        <dbReference type="SAM" id="SignalP"/>
    </source>
</evidence>
<keyword evidence="5" id="KW-0326">Glycosidase</keyword>
<organism evidence="9 10">
    <name type="scientific">Antrihabitans stalactiti</name>
    <dbReference type="NCBI Taxonomy" id="2584121"/>
    <lineage>
        <taxon>Bacteria</taxon>
        <taxon>Bacillati</taxon>
        <taxon>Actinomycetota</taxon>
        <taxon>Actinomycetes</taxon>
        <taxon>Mycobacteriales</taxon>
        <taxon>Nocardiaceae</taxon>
        <taxon>Antrihabitans</taxon>
    </lineage>
</organism>
<feature type="signal peptide" evidence="7">
    <location>
        <begin position="1"/>
        <end position="22"/>
    </location>
</feature>
<dbReference type="Proteomes" id="UP000535543">
    <property type="component" value="Unassembled WGS sequence"/>
</dbReference>
<evidence type="ECO:0000256" key="5">
    <source>
        <dbReference type="ARBA" id="ARBA00023295"/>
    </source>
</evidence>
<reference evidence="9 10" key="2">
    <citation type="submission" date="2020-06" db="EMBL/GenBank/DDBJ databases">
        <title>Antribacter stalactiti gen. nov., sp. nov., a new member of the family Nacardiaceae isolated from a cave.</title>
        <authorList>
            <person name="Kim I.S."/>
        </authorList>
    </citation>
    <scope>NUCLEOTIDE SEQUENCE [LARGE SCALE GENOMIC DNA]</scope>
    <source>
        <strain evidence="9 10">YC2-7</strain>
    </source>
</reference>
<keyword evidence="4 9" id="KW-0378">Hydrolase</keyword>
<dbReference type="GO" id="GO:0004563">
    <property type="term" value="F:beta-N-acetylhexosaminidase activity"/>
    <property type="evidence" value="ECO:0007669"/>
    <property type="project" value="UniProtKB-EC"/>
</dbReference>
<dbReference type="SUPFAM" id="SSF51445">
    <property type="entry name" value="(Trans)glycosidases"/>
    <property type="match status" value="1"/>
</dbReference>
<dbReference type="GO" id="GO:0009254">
    <property type="term" value="P:peptidoglycan turnover"/>
    <property type="evidence" value="ECO:0007669"/>
    <property type="project" value="TreeGrafter"/>
</dbReference>
<gene>
    <name evidence="9" type="ORF">FGL95_11790</name>
</gene>
<evidence type="ECO:0000313" key="10">
    <source>
        <dbReference type="Proteomes" id="UP000535543"/>
    </source>
</evidence>
<dbReference type="AlphaFoldDB" id="A0A848K9Y1"/>
<feature type="domain" description="Glycoside hydrolase family 3 N-terminal" evidence="8">
    <location>
        <begin position="64"/>
        <end position="382"/>
    </location>
</feature>
<evidence type="ECO:0000313" key="9">
    <source>
        <dbReference type="EMBL" id="NMN95715.1"/>
    </source>
</evidence>
<dbReference type="EMBL" id="VCQU01000003">
    <property type="protein sequence ID" value="NMN95715.1"/>
    <property type="molecule type" value="Genomic_DNA"/>
</dbReference>
<comment type="similarity">
    <text evidence="2">Belongs to the glycosyl hydrolase 3 family.</text>
</comment>
<feature type="chain" id="PRO_5032889487" description="beta-N-acetylhexosaminidase" evidence="7">
    <location>
        <begin position="23"/>
        <end position="390"/>
    </location>
</feature>
<evidence type="ECO:0000256" key="1">
    <source>
        <dbReference type="ARBA" id="ARBA00001231"/>
    </source>
</evidence>
<dbReference type="PANTHER" id="PTHR30480:SF13">
    <property type="entry name" value="BETA-HEXOSAMINIDASE"/>
    <property type="match status" value="1"/>
</dbReference>
<evidence type="ECO:0000256" key="4">
    <source>
        <dbReference type="ARBA" id="ARBA00022801"/>
    </source>
</evidence>
<dbReference type="RefSeq" id="WP_169586833.1">
    <property type="nucleotide sequence ID" value="NZ_VCQU01000003.1"/>
</dbReference>
<feature type="region of interest" description="Disordered" evidence="6">
    <location>
        <begin position="20"/>
        <end position="48"/>
    </location>
</feature>
<proteinExistence type="inferred from homology"/>
<dbReference type="Pfam" id="PF00933">
    <property type="entry name" value="Glyco_hydro_3"/>
    <property type="match status" value="1"/>
</dbReference>
<dbReference type="InterPro" id="IPR017853">
    <property type="entry name" value="GH"/>
</dbReference>
<evidence type="ECO:0000256" key="6">
    <source>
        <dbReference type="SAM" id="MobiDB-lite"/>
    </source>
</evidence>
<dbReference type="PANTHER" id="PTHR30480">
    <property type="entry name" value="BETA-HEXOSAMINIDASE-RELATED"/>
    <property type="match status" value="1"/>
</dbReference>
<dbReference type="EC" id="3.2.1.52" evidence="3"/>
<keyword evidence="7" id="KW-0732">Signal</keyword>
<keyword evidence="10" id="KW-1185">Reference proteome</keyword>
<name>A0A848K9Y1_9NOCA</name>
<reference evidence="9 10" key="1">
    <citation type="submission" date="2019-05" db="EMBL/GenBank/DDBJ databases">
        <authorList>
            <person name="Lee S.D."/>
        </authorList>
    </citation>
    <scope>NUCLEOTIDE SEQUENCE [LARGE SCALE GENOMIC DNA]</scope>
    <source>
        <strain evidence="9 10">YC2-7</strain>
    </source>
</reference>
<comment type="caution">
    <text evidence="9">The sequence shown here is derived from an EMBL/GenBank/DDBJ whole genome shotgun (WGS) entry which is preliminary data.</text>
</comment>
<sequence length="390" mass="40587">MRRTWGSVVVLCAAMVAGCSSNTPSSPTTNPPSLMSDNKTAVAPPSPSPAADDCVGQFLAKFSLRDKLAQLLTVGVTGPSDAIDVVSTEHVGGIFIGSPTDKSILNKAQMDKVKAASTNLPLMVTIDEEGGRVSRIPELLGGSELSAREAAKTYTADQVYERTKARAAKLKDLGITVDFAPDVDVSNQPDDSVIGDRSYSNDPAVVTEYAGKYIQGMLDAGVKPVIKHFPGHGHGTGDSHTGAVSTPPLDQLKKVDLLPFRDLVSSGAAVMVGHLDVPGLTDANIPASISPQVMALLREGTGYGAAPFDGPIFTDDLSGMAAITAKYDIETAVETALVAGADVALWISTDAVSSVLDKLEKSVAAGRLTQQHVDQSLVRVAKFKGALSCS</sequence>